<dbReference type="Proteomes" id="UP000224898">
    <property type="component" value="Segment"/>
</dbReference>
<protein>
    <submittedName>
        <fullName evidence="1">Uncharacterized protein</fullName>
    </submittedName>
</protein>
<dbReference type="EMBL" id="KX925554">
    <property type="protein sequence ID" value="APC46274.2"/>
    <property type="molecule type" value="Genomic_DNA"/>
</dbReference>
<evidence type="ECO:0000313" key="1">
    <source>
        <dbReference type="EMBL" id="APC46274.2"/>
    </source>
</evidence>
<keyword evidence="2" id="KW-1185">Reference proteome</keyword>
<dbReference type="GeneID" id="55601426"/>
<dbReference type="KEGG" id="vg:55601426"/>
<proteinExistence type="predicted"/>
<dbReference type="RefSeq" id="YP_009831737.1">
    <property type="nucleotide sequence ID" value="NC_048650.1"/>
</dbReference>
<sequence>MLLQLIDGSGGILVDDAEYIGQGIHKLYFDRDTLLRESGRMEEEF</sequence>
<name>A0A1J0GVQ8_9CAUD</name>
<reference evidence="1 2" key="1">
    <citation type="submission" date="2016-09" db="EMBL/GenBank/DDBJ databases">
        <title>Complete Genome Sequence of Streptomyces 5a phage BRock.</title>
        <authorList>
            <person name="Crossman A."/>
            <person name="Baron S."/>
            <person name="Jamdagni P."/>
            <person name="Khatri P."/>
            <person name="Sharma D."/>
            <person name="Pandey M."/>
            <person name="Goyal S."/>
            <person name="Kumar S."/>
            <person name="Phogat A."/>
            <person name="Chawla G."/>
            <person name="Pasricha M."/>
            <person name="Gupta K."/>
            <person name="Bazzad D."/>
            <person name="Aggarwal V."/>
            <person name="Poughat A."/>
            <person name="Singh K."/>
            <person name="Rana P."/>
            <person name="Gautam R."/>
            <person name="Sharma V."/>
            <person name="Tyagi D."/>
            <person name="Shahi A."/>
            <person name="Jangra N."/>
            <person name="Malik M."/>
            <person name="Sidhu P.K."/>
            <person name="Malik S."/>
            <person name="Ghalyan Y."/>
            <person name="Sharma S.S."/>
            <person name="Malik A."/>
            <person name="Chuttani R."/>
            <person name="Bamal N."/>
            <person name="Bhadula D."/>
            <person name="Batra A."/>
            <person name="Temple L."/>
            <person name="Nehra K."/>
        </authorList>
    </citation>
    <scope>NUCLEOTIDE SEQUENCE [LARGE SCALE GENOMIC DNA]</scope>
</reference>
<accession>A0A1J0GVQ8</accession>
<evidence type="ECO:0000313" key="2">
    <source>
        <dbReference type="Proteomes" id="UP000224898"/>
    </source>
</evidence>
<organism evidence="1 2">
    <name type="scientific">Streptomyces phage BRock</name>
    <dbReference type="NCBI Taxonomy" id="1913591"/>
    <lineage>
        <taxon>Viruses</taxon>
        <taxon>Duplodnaviria</taxon>
        <taxon>Heunggongvirae</taxon>
        <taxon>Uroviricota</taxon>
        <taxon>Caudoviricetes</taxon>
        <taxon>Borockvirus</taxon>
        <taxon>Borockvirus brock</taxon>
    </lineage>
</organism>